<dbReference type="EC" id="4.2.-.-" evidence="4"/>
<dbReference type="Gene3D" id="3.90.960.10">
    <property type="entry name" value="YbaK/aminoacyl-tRNA synthetase-associated domain"/>
    <property type="match status" value="1"/>
</dbReference>
<dbReference type="Proteomes" id="UP001206089">
    <property type="component" value="Unassembled WGS sequence"/>
</dbReference>
<evidence type="ECO:0000256" key="3">
    <source>
        <dbReference type="ARBA" id="ARBA00023239"/>
    </source>
</evidence>
<dbReference type="InterPro" id="IPR036754">
    <property type="entry name" value="YbaK/aa-tRNA-synt-asso_dom_sf"/>
</dbReference>
<dbReference type="CDD" id="cd00002">
    <property type="entry name" value="YbaK_deacylase"/>
    <property type="match status" value="1"/>
</dbReference>
<dbReference type="PIRSF" id="PIRSF006181">
    <property type="entry name" value="EbsC_YbaK"/>
    <property type="match status" value="1"/>
</dbReference>
<gene>
    <name evidence="6" type="ORF">NQD44_00975</name>
</gene>
<keyword evidence="2 4" id="KW-0648">Protein biosynthesis</keyword>
<accession>A0AAW5LJ23</accession>
<organism evidence="6 7">
    <name type="scientific">Streptococcus suis</name>
    <dbReference type="NCBI Taxonomy" id="1307"/>
    <lineage>
        <taxon>Bacteria</taxon>
        <taxon>Bacillati</taxon>
        <taxon>Bacillota</taxon>
        <taxon>Bacilli</taxon>
        <taxon>Lactobacillales</taxon>
        <taxon>Streptococcaceae</taxon>
        <taxon>Streptococcus</taxon>
    </lineage>
</organism>
<keyword evidence="3 4" id="KW-0456">Lyase</keyword>
<dbReference type="InterPro" id="IPR007214">
    <property type="entry name" value="YbaK/aa-tRNA-synth-assoc-dom"/>
</dbReference>
<dbReference type="PANTHER" id="PTHR30411">
    <property type="entry name" value="CYTOPLASMIC PROTEIN"/>
    <property type="match status" value="1"/>
</dbReference>
<evidence type="ECO:0000313" key="7">
    <source>
        <dbReference type="Proteomes" id="UP001206089"/>
    </source>
</evidence>
<dbReference type="PANTHER" id="PTHR30411:SF0">
    <property type="entry name" value="CYS-TRNA(PRO)_CYS-TRNA(CYS) DEACYLASE YBAK"/>
    <property type="match status" value="1"/>
</dbReference>
<dbReference type="GO" id="GO:0002161">
    <property type="term" value="F:aminoacyl-tRNA deacylase activity"/>
    <property type="evidence" value="ECO:0007669"/>
    <property type="project" value="InterPro"/>
</dbReference>
<feature type="domain" description="YbaK/aminoacyl-tRNA synthetase-associated" evidence="5">
    <location>
        <begin position="38"/>
        <end position="147"/>
    </location>
</feature>
<evidence type="ECO:0000313" key="6">
    <source>
        <dbReference type="EMBL" id="MCR1231700.1"/>
    </source>
</evidence>
<sequence length="170" mass="18626">MAKKVKIKKTLVDQILDKAKINHDSLVLNAFEGQLPPGIEEHEIYKTLALTGDKTGPIIGIVPITEHLSEKKLAKVSGNKKVSMIPQKDLEKTTGYVHGANNPVGIRQKHNFPIYIDQSALELGHLIVSAGEIGRSIRIDSQVLADFVKADFADLIEGGTRLENLLCPSR</sequence>
<dbReference type="GO" id="GO:0006412">
    <property type="term" value="P:translation"/>
    <property type="evidence" value="ECO:0007669"/>
    <property type="project" value="UniProtKB-KW"/>
</dbReference>
<reference evidence="6" key="1">
    <citation type="submission" date="2022-07" db="EMBL/GenBank/DDBJ databases">
        <authorList>
            <person name="Peng Z."/>
        </authorList>
    </citation>
    <scope>NUCLEOTIDE SEQUENCE</scope>
    <source>
        <strain evidence="6">2022WUSS069</strain>
    </source>
</reference>
<protein>
    <recommendedName>
        <fullName evidence="4">Cys-tRNA(Pro)/Cys-tRNA(Cys) deacylase</fullName>
        <ecNumber evidence="4">4.2.-.-</ecNumber>
    </recommendedName>
</protein>
<dbReference type="SUPFAM" id="SSF55826">
    <property type="entry name" value="YbaK/ProRS associated domain"/>
    <property type="match status" value="1"/>
</dbReference>
<dbReference type="GO" id="GO:0016829">
    <property type="term" value="F:lyase activity"/>
    <property type="evidence" value="ECO:0007669"/>
    <property type="project" value="UniProtKB-KW"/>
</dbReference>
<evidence type="ECO:0000256" key="4">
    <source>
        <dbReference type="PIRNR" id="PIRNR006181"/>
    </source>
</evidence>
<dbReference type="Pfam" id="PF04073">
    <property type="entry name" value="tRNA_edit"/>
    <property type="match status" value="1"/>
</dbReference>
<name>A0AAW5LJ23_STRSU</name>
<dbReference type="EMBL" id="JANJPK010000001">
    <property type="protein sequence ID" value="MCR1231700.1"/>
    <property type="molecule type" value="Genomic_DNA"/>
</dbReference>
<dbReference type="RefSeq" id="WP_105148576.1">
    <property type="nucleotide sequence ID" value="NZ_JANJPK010000001.1"/>
</dbReference>
<proteinExistence type="inferred from homology"/>
<evidence type="ECO:0000256" key="2">
    <source>
        <dbReference type="ARBA" id="ARBA00022917"/>
    </source>
</evidence>
<dbReference type="InterPro" id="IPR004369">
    <property type="entry name" value="Prolyl-tRNA_editing_YbaK/EbsC"/>
</dbReference>
<evidence type="ECO:0000259" key="5">
    <source>
        <dbReference type="Pfam" id="PF04073"/>
    </source>
</evidence>
<evidence type="ECO:0000256" key="1">
    <source>
        <dbReference type="ARBA" id="ARBA00009798"/>
    </source>
</evidence>
<dbReference type="AlphaFoldDB" id="A0AAW5LJ23"/>
<comment type="caution">
    <text evidence="6">The sequence shown here is derived from an EMBL/GenBank/DDBJ whole genome shotgun (WGS) entry which is preliminary data.</text>
</comment>
<comment type="similarity">
    <text evidence="1 4">Belongs to the prolyl-tRNA editing family. YbaK/EbsC subfamily.</text>
</comment>